<gene>
    <name evidence="2" type="ORF">OJ253_1548</name>
</gene>
<feature type="region of interest" description="Disordered" evidence="1">
    <location>
        <begin position="917"/>
        <end position="949"/>
    </location>
</feature>
<dbReference type="OrthoDB" id="9970435at2759"/>
<reference evidence="2" key="1">
    <citation type="submission" date="2022-10" db="EMBL/GenBank/DDBJ databases">
        <title>Adaptive evolution leads to modifications in subtelomeric GC content in a zoonotic Cryptosporidium species.</title>
        <authorList>
            <person name="Li J."/>
            <person name="Feng Y."/>
            <person name="Xiao L."/>
        </authorList>
    </citation>
    <scope>NUCLEOTIDE SEQUENCE</scope>
    <source>
        <strain evidence="2">33844</strain>
    </source>
</reference>
<evidence type="ECO:0000256" key="1">
    <source>
        <dbReference type="SAM" id="MobiDB-lite"/>
    </source>
</evidence>
<evidence type="ECO:0000313" key="2">
    <source>
        <dbReference type="EMBL" id="KAJ1609456.1"/>
    </source>
</evidence>
<dbReference type="AlphaFoldDB" id="A0A9D5HXH2"/>
<name>A0A9D5HXH2_9CRYT</name>
<feature type="region of interest" description="Disordered" evidence="1">
    <location>
        <begin position="468"/>
        <end position="499"/>
    </location>
</feature>
<feature type="compositionally biased region" description="Low complexity" evidence="1">
    <location>
        <begin position="579"/>
        <end position="609"/>
    </location>
</feature>
<feature type="region of interest" description="Disordered" evidence="1">
    <location>
        <begin position="255"/>
        <end position="286"/>
    </location>
</feature>
<feature type="region of interest" description="Disordered" evidence="1">
    <location>
        <begin position="1051"/>
        <end position="1122"/>
    </location>
</feature>
<feature type="compositionally biased region" description="Low complexity" evidence="1">
    <location>
        <begin position="476"/>
        <end position="495"/>
    </location>
</feature>
<accession>A0A9D5HXH2</accession>
<feature type="compositionally biased region" description="Basic and acidic residues" evidence="1">
    <location>
        <begin position="980"/>
        <end position="990"/>
    </location>
</feature>
<dbReference type="Proteomes" id="UP001067231">
    <property type="component" value="Unassembled WGS sequence"/>
</dbReference>
<organism evidence="2">
    <name type="scientific">Cryptosporidium canis</name>
    <dbReference type="NCBI Taxonomy" id="195482"/>
    <lineage>
        <taxon>Eukaryota</taxon>
        <taxon>Sar</taxon>
        <taxon>Alveolata</taxon>
        <taxon>Apicomplexa</taxon>
        <taxon>Conoidasida</taxon>
        <taxon>Coccidia</taxon>
        <taxon>Eucoccidiorida</taxon>
        <taxon>Eimeriorina</taxon>
        <taxon>Cryptosporidiidae</taxon>
        <taxon>Cryptosporidium</taxon>
    </lineage>
</organism>
<comment type="caution">
    <text evidence="2">The sequence shown here is derived from an EMBL/GenBank/DDBJ whole genome shotgun (WGS) entry which is preliminary data.</text>
</comment>
<feature type="compositionally biased region" description="Basic and acidic residues" evidence="1">
    <location>
        <begin position="1074"/>
        <end position="1094"/>
    </location>
</feature>
<dbReference type="EMBL" id="JAPCXC010000034">
    <property type="protein sequence ID" value="KAJ1609456.1"/>
    <property type="molecule type" value="Genomic_DNA"/>
</dbReference>
<protein>
    <submittedName>
        <fullName evidence="2">Glycine-rich repeat-containing protein</fullName>
    </submittedName>
</protein>
<feature type="compositionally biased region" description="Polar residues" evidence="1">
    <location>
        <begin position="634"/>
        <end position="648"/>
    </location>
</feature>
<feature type="region of interest" description="Disordered" evidence="1">
    <location>
        <begin position="577"/>
        <end position="698"/>
    </location>
</feature>
<sequence length="1182" mass="127256">MASKPNVRISESGMEIVKFSKGIQVQARNNRGTRYLNYKLLIRKIRWVFEQETQENWAEAQRYDLIFKDILLRDMNRMDAMYNRDINYIRDLIGILSRDIWNLSFSASCPAGQRKFGHMGIRHGNDSDSSSMMFISSLSSIVNPEAERQGLPQETYQEPAERVPFAELPRVLQRCHAGAPEQEPPEHDAQGLQERPVLGHLPEVPQEDQRTDQEHLQPRLVLEVHHERGRDALPGIGGGTQDSGLWLQRDDHWRQSTDGSVNASDQTSASTSVSQSSSSSGSAKRLKNRPFKNCPVCHARWSRNPESLQVENRFVRLCVQHYLNTGSFTGISDLDTVIQSAISNVGFISSDDETDDEFNEDETELLDFEPKSGDNGHNDVDLGCRPSTIHANRAARCPRSHFNSGGRSDVDCIDGFGGDSVDTDHHGGAAANTLLPTFNHIFGTVALRPNSSTISTITSSNQSLDGTLSSSGGNFLMSTPNSSLNSNPSNSMENSGDGNLSHVGTDFNGSRRLTSCFGDGGLNPLNQSSKPLQFSSASLFLASGKHKQGLGLGSSSGIGLGFGLNNSMEGVSGTNHAFHSSNYANHHKNSNSNKSNTANANTGNSNTGSFPEGGPGMGRFGPKHGKNPDRMNWSCPNQQGSRGTQNAHHAQDIFGGGFPRRDLDLGTFPQRPGNGGPHSKNPRGTGHSALGSQNKGAALDVGGHRKGQQMLHKKNPQTSEYSHFCGELHGTYSYIGGGLRGRNSHRGQNHNQGPSMGLVHPGLLMESLHTGGANPMKSQAEWGLGLGAGSQQRHGGQQSGPGALYSEGMMGMGNLESPCPGFGYPGFHFNGQFGGSDGISGASRVYGASSLYRPMLSKTGGGNLGGEYRGAFPADMHHPRVGGDGSIWSNGGGDYYHHLHKMKGLGCTGGSSVFTRARNGKSGQDKLEMSAGKQHEGGPNAGEAHLPRAGQQKSHQIDILGGFQYGSVFGFAEEREDRRLVGKQSGRRDVQTAVSSSSEREEGQMEFEKMAGVPFGSCVSNASTDIGTGFNINFGLDLDFDRGSLWNASRDALHSPSPTSEPKTRTGHHGSYTKKSEDQGGLKGGRSSELDVKSELYNPPVVGHLNMMGGGGASDKKEQDSSYSWNPFTGDSLIGSGESIKKYISDNAGRNLKSPISFNYKINEEVTSSDLNLLDLFRGLGV</sequence>
<proteinExistence type="predicted"/>
<feature type="region of interest" description="Disordered" evidence="1">
    <location>
        <begin position="980"/>
        <end position="1004"/>
    </location>
</feature>
<feature type="compositionally biased region" description="Basic and acidic residues" evidence="1">
    <location>
        <begin position="923"/>
        <end position="936"/>
    </location>
</feature>
<feature type="compositionally biased region" description="Low complexity" evidence="1">
    <location>
        <begin position="263"/>
        <end position="282"/>
    </location>
</feature>